<keyword evidence="1" id="KW-1133">Transmembrane helix</keyword>
<protein>
    <submittedName>
        <fullName evidence="2">Uncharacterized protein</fullName>
    </submittedName>
</protein>
<evidence type="ECO:0000256" key="1">
    <source>
        <dbReference type="SAM" id="Phobius"/>
    </source>
</evidence>
<dbReference type="AlphaFoldDB" id="A0AAD5MIA9"/>
<dbReference type="Proteomes" id="UP001196413">
    <property type="component" value="Unassembled WGS sequence"/>
</dbReference>
<gene>
    <name evidence="2" type="ORF">KIN20_005071</name>
</gene>
<keyword evidence="1" id="KW-0472">Membrane</keyword>
<keyword evidence="1" id="KW-0812">Transmembrane</keyword>
<name>A0AAD5MIA9_PARTN</name>
<dbReference type="EMBL" id="JAHQIW010000672">
    <property type="protein sequence ID" value="KAJ1349492.1"/>
    <property type="molecule type" value="Genomic_DNA"/>
</dbReference>
<organism evidence="2 3">
    <name type="scientific">Parelaphostrongylus tenuis</name>
    <name type="common">Meningeal worm</name>
    <dbReference type="NCBI Taxonomy" id="148309"/>
    <lineage>
        <taxon>Eukaryota</taxon>
        <taxon>Metazoa</taxon>
        <taxon>Ecdysozoa</taxon>
        <taxon>Nematoda</taxon>
        <taxon>Chromadorea</taxon>
        <taxon>Rhabditida</taxon>
        <taxon>Rhabditina</taxon>
        <taxon>Rhabditomorpha</taxon>
        <taxon>Strongyloidea</taxon>
        <taxon>Metastrongylidae</taxon>
        <taxon>Parelaphostrongylus</taxon>
    </lineage>
</organism>
<accession>A0AAD5MIA9</accession>
<evidence type="ECO:0000313" key="3">
    <source>
        <dbReference type="Proteomes" id="UP001196413"/>
    </source>
</evidence>
<evidence type="ECO:0000313" key="2">
    <source>
        <dbReference type="EMBL" id="KAJ1349492.1"/>
    </source>
</evidence>
<keyword evidence="3" id="KW-1185">Reference proteome</keyword>
<sequence>MDKHGLSSGLRFRVLHITQHTLILFMPVLVNFTLFRKSEKFLSVSDWIWTHVRADSEKAKTVETQAALSRAHCVQTVRQRFLHVEVDPRGTA</sequence>
<proteinExistence type="predicted"/>
<reference evidence="2" key="1">
    <citation type="submission" date="2021-06" db="EMBL/GenBank/DDBJ databases">
        <title>Parelaphostrongylus tenuis whole genome reference sequence.</title>
        <authorList>
            <person name="Garwood T.J."/>
            <person name="Larsen P.A."/>
            <person name="Fountain-Jones N.M."/>
            <person name="Garbe J.R."/>
            <person name="Macchietto M.G."/>
            <person name="Kania S.A."/>
            <person name="Gerhold R.W."/>
            <person name="Richards J.E."/>
            <person name="Wolf T.M."/>
        </authorList>
    </citation>
    <scope>NUCLEOTIDE SEQUENCE</scope>
    <source>
        <strain evidence="2">MNPRO001-30</strain>
        <tissue evidence="2">Meninges</tissue>
    </source>
</reference>
<comment type="caution">
    <text evidence="2">The sequence shown here is derived from an EMBL/GenBank/DDBJ whole genome shotgun (WGS) entry which is preliminary data.</text>
</comment>
<feature type="transmembrane region" description="Helical" evidence="1">
    <location>
        <begin position="12"/>
        <end position="35"/>
    </location>
</feature>